<dbReference type="EMBL" id="OKRB01000087">
    <property type="protein sequence ID" value="SPE21358.1"/>
    <property type="molecule type" value="Genomic_DNA"/>
</dbReference>
<sequence>MNVLILRLSPAADGSKVGLDDFLRNHSAEEFRKLPRQAFDVEPPLDGLVENLAPETEMAERNRILGRILDEQHDAGEQERLFKLAARRTKLTVGALRSSAEVAAAILQKKRREGQSAQPPLSPEQAQEAEKKRRAEIRADVENILNAAHNTITLRGQNAVDGELAYVVPFGEAGSLFVSTAVVMSVTSLPANYRITEPPPDSSPMSAEGIRRLQSGEVVDPVGLFIALREFIARRVIFNQECVPSVRWSGECQQGVRGTASVRPDCPAA</sequence>
<evidence type="ECO:0000313" key="3">
    <source>
        <dbReference type="Proteomes" id="UP000239735"/>
    </source>
</evidence>
<accession>A0A2N9LDM7</accession>
<gene>
    <name evidence="2" type="ORF">SBA5_300002</name>
</gene>
<reference evidence="3" key="1">
    <citation type="submission" date="2018-02" db="EMBL/GenBank/DDBJ databases">
        <authorList>
            <person name="Hausmann B."/>
        </authorList>
    </citation>
    <scope>NUCLEOTIDE SEQUENCE [LARGE SCALE GENOMIC DNA]</scope>
    <source>
        <strain evidence="3">Peat soil MAG SbA5</strain>
    </source>
</reference>
<organism evidence="2 3">
    <name type="scientific">Candidatus Sulfuritelmatomonas gaucii</name>
    <dbReference type="NCBI Taxonomy" id="2043161"/>
    <lineage>
        <taxon>Bacteria</taxon>
        <taxon>Pseudomonadati</taxon>
        <taxon>Acidobacteriota</taxon>
        <taxon>Terriglobia</taxon>
        <taxon>Terriglobales</taxon>
        <taxon>Acidobacteriaceae</taxon>
        <taxon>Candidatus Sulfuritelmatomonas</taxon>
    </lineage>
</organism>
<protein>
    <submittedName>
        <fullName evidence="2">Uncharacterized protein</fullName>
    </submittedName>
</protein>
<feature type="region of interest" description="Disordered" evidence="1">
    <location>
        <begin position="110"/>
        <end position="133"/>
    </location>
</feature>
<evidence type="ECO:0000313" key="2">
    <source>
        <dbReference type="EMBL" id="SPE21358.1"/>
    </source>
</evidence>
<name>A0A2N9LDM7_9BACT</name>
<proteinExistence type="predicted"/>
<evidence type="ECO:0000256" key="1">
    <source>
        <dbReference type="SAM" id="MobiDB-lite"/>
    </source>
</evidence>
<dbReference type="Proteomes" id="UP000239735">
    <property type="component" value="Unassembled WGS sequence"/>
</dbReference>
<dbReference type="AlphaFoldDB" id="A0A2N9LDM7"/>